<dbReference type="HOGENOM" id="CLU_3012829_0_0_9"/>
<organism evidence="1 2">
    <name type="scientific">Thermacetogenium phaeum (strain ATCC BAA-254 / DSM 26808 / PB)</name>
    <dbReference type="NCBI Taxonomy" id="1089553"/>
    <lineage>
        <taxon>Bacteria</taxon>
        <taxon>Bacillati</taxon>
        <taxon>Bacillota</taxon>
        <taxon>Clostridia</taxon>
        <taxon>Thermoanaerobacterales</taxon>
        <taxon>Thermoanaerobacteraceae</taxon>
        <taxon>Thermacetogenium</taxon>
    </lineage>
</organism>
<proteinExistence type="predicted"/>
<reference evidence="1 2" key="1">
    <citation type="journal article" date="2012" name="BMC Genomics">
        <title>Genome-guided analysis of physiological and morphological traits of the fermentative acetate oxidizer Thermacetogenium phaeum.</title>
        <authorList>
            <person name="Oehler D."/>
            <person name="Poehlein A."/>
            <person name="Leimbach A."/>
            <person name="Muller N."/>
            <person name="Daniel R."/>
            <person name="Gottschalk G."/>
            <person name="Schink B."/>
        </authorList>
    </citation>
    <scope>NUCLEOTIDE SEQUENCE [LARGE SCALE GENOMIC DNA]</scope>
    <source>
        <strain evidence="2">ATCC BAA-254 / DSM 26808 / PB</strain>
    </source>
</reference>
<protein>
    <submittedName>
        <fullName evidence="1">Uncharacterized protein</fullName>
    </submittedName>
</protein>
<dbReference type="Proteomes" id="UP000000467">
    <property type="component" value="Chromosome"/>
</dbReference>
<keyword evidence="2" id="KW-1185">Reference proteome</keyword>
<sequence>MPLDRHEKKHKKLAVCFFAQEHSLGIGMRLLETFGAMRVRDLELRVLFRKVRKVSL</sequence>
<evidence type="ECO:0000313" key="2">
    <source>
        <dbReference type="Proteomes" id="UP000000467"/>
    </source>
</evidence>
<dbReference type="AlphaFoldDB" id="K4LR08"/>
<gene>
    <name evidence="1" type="ordered locus">Tph_c02870</name>
</gene>
<dbReference type="STRING" id="1089553.Tph_c02870"/>
<accession>K4LR08</accession>
<evidence type="ECO:0000313" key="1">
    <source>
        <dbReference type="EMBL" id="AFV10534.1"/>
    </source>
</evidence>
<dbReference type="EMBL" id="CP003732">
    <property type="protein sequence ID" value="AFV10534.1"/>
    <property type="molecule type" value="Genomic_DNA"/>
</dbReference>
<name>K4LR08_THEPS</name>
<dbReference type="KEGG" id="tpz:Tph_c02870"/>